<dbReference type="Proteomes" id="UP001190700">
    <property type="component" value="Unassembled WGS sequence"/>
</dbReference>
<dbReference type="Pfam" id="PF07683">
    <property type="entry name" value="CobW_C"/>
    <property type="match status" value="1"/>
</dbReference>
<dbReference type="InterPro" id="IPR003495">
    <property type="entry name" value="CobW/HypB/UreG_nucleotide-bd"/>
</dbReference>
<reference evidence="2 3" key="1">
    <citation type="journal article" date="2015" name="Genome Biol. Evol.">
        <title>Comparative Genomics of a Bacterivorous Green Alga Reveals Evolutionary Causalities and Consequences of Phago-Mixotrophic Mode of Nutrition.</title>
        <authorList>
            <person name="Burns J.A."/>
            <person name="Paasch A."/>
            <person name="Narechania A."/>
            <person name="Kim E."/>
        </authorList>
    </citation>
    <scope>NUCLEOTIDE SEQUENCE [LARGE SCALE GENOMIC DNA]</scope>
    <source>
        <strain evidence="2 3">PLY_AMNH</strain>
    </source>
</reference>
<dbReference type="SMART" id="SM00833">
    <property type="entry name" value="CobW_C"/>
    <property type="match status" value="1"/>
</dbReference>
<dbReference type="InterPro" id="IPR051927">
    <property type="entry name" value="Zn_Chap_cDPG_Synth"/>
</dbReference>
<dbReference type="SUPFAM" id="SSF52540">
    <property type="entry name" value="P-loop containing nucleoside triphosphate hydrolases"/>
    <property type="match status" value="1"/>
</dbReference>
<organism evidence="2 3">
    <name type="scientific">Cymbomonas tetramitiformis</name>
    <dbReference type="NCBI Taxonomy" id="36881"/>
    <lineage>
        <taxon>Eukaryota</taxon>
        <taxon>Viridiplantae</taxon>
        <taxon>Chlorophyta</taxon>
        <taxon>Pyramimonadophyceae</taxon>
        <taxon>Pyramimonadales</taxon>
        <taxon>Pyramimonadaceae</taxon>
        <taxon>Cymbomonas</taxon>
    </lineage>
</organism>
<dbReference type="InterPro" id="IPR011629">
    <property type="entry name" value="CobW-like_C"/>
</dbReference>
<proteinExistence type="predicted"/>
<evidence type="ECO:0000313" key="2">
    <source>
        <dbReference type="EMBL" id="KAK3240343.1"/>
    </source>
</evidence>
<dbReference type="AlphaFoldDB" id="A0AAE0BPF0"/>
<evidence type="ECO:0000259" key="1">
    <source>
        <dbReference type="SMART" id="SM00833"/>
    </source>
</evidence>
<dbReference type="Pfam" id="PF02492">
    <property type="entry name" value="cobW"/>
    <property type="match status" value="2"/>
</dbReference>
<evidence type="ECO:0000313" key="3">
    <source>
        <dbReference type="Proteomes" id="UP001190700"/>
    </source>
</evidence>
<feature type="domain" description="CobW C-terminal" evidence="1">
    <location>
        <begin position="304"/>
        <end position="447"/>
    </location>
</feature>
<dbReference type="Gene3D" id="3.40.50.300">
    <property type="entry name" value="P-loop containing nucleotide triphosphate hydrolases"/>
    <property type="match status" value="1"/>
</dbReference>
<dbReference type="EMBL" id="LGRX02033671">
    <property type="protein sequence ID" value="KAK3240343.1"/>
    <property type="molecule type" value="Genomic_DNA"/>
</dbReference>
<sequence>MGSWGPAPCASRNITARLLATSASQTPATVPVTVLSGFLGAGKTTLVNHILSEQQHAKRLAVVVNDMADINIDADLVRNAAGEDLQGMVQLENGCICCTLRDDLVIELATLAQRGGLDHILVESTGISEPHPVAQTFSLRIESLANAVAPGEEGEAKRAALTAATRGLEALQDAAHLHSLVTVVDCATFVEHLHSIESLHQLGMGSMPGDDRPLAFLLMEQVQFANTLLLNKTDLVAPAESRKVQQLLRMLNPTAEIIRTLHSAIDVSALLSEPQYDESQFSTMPAWADELAKGPHSEADEYGISHFTIRRMGRPFHAGRWSECLRDQTLLRGVLRAKGCFWTQAEPTTRVDYSHVGRIGDVIVNQLWAQTGLDVLANWGQLKGRQPDPKELTGINRGIQRYQREAERLKNANLWHPLTHDRRIELVFIGDENMQRDVIEAAIEAAMLTEEELAIFLDSWGLEGPPQNPSMEIANPFANVPRCVKI</sequence>
<dbReference type="CDD" id="cd03112">
    <property type="entry name" value="CobW-like"/>
    <property type="match status" value="1"/>
</dbReference>
<keyword evidence="3" id="KW-1185">Reference proteome</keyword>
<dbReference type="InterPro" id="IPR027417">
    <property type="entry name" value="P-loop_NTPase"/>
</dbReference>
<dbReference type="PANTHER" id="PTHR43603">
    <property type="entry name" value="COBW DOMAIN-CONTAINING PROTEIN DDB_G0274527"/>
    <property type="match status" value="1"/>
</dbReference>
<dbReference type="PANTHER" id="PTHR43603:SF1">
    <property type="entry name" value="ZINC-REGULATED GTPASE METALLOPROTEIN ACTIVATOR 1"/>
    <property type="match status" value="1"/>
</dbReference>
<protein>
    <recommendedName>
        <fullName evidence="1">CobW C-terminal domain-containing protein</fullName>
    </recommendedName>
</protein>
<gene>
    <name evidence="2" type="ORF">CYMTET_49805</name>
</gene>
<comment type="caution">
    <text evidence="2">The sequence shown here is derived from an EMBL/GenBank/DDBJ whole genome shotgun (WGS) entry which is preliminary data.</text>
</comment>
<accession>A0AAE0BPF0</accession>
<name>A0AAE0BPF0_9CHLO</name>